<gene>
    <name evidence="3" type="ORF">RZS28_03075</name>
</gene>
<evidence type="ECO:0000259" key="2">
    <source>
        <dbReference type="Pfam" id="PF13763"/>
    </source>
</evidence>
<name>A0ABZ0HSJ5_9HYPH</name>
<reference evidence="3 4" key="1">
    <citation type="submission" date="2023-10" db="EMBL/GenBank/DDBJ databases">
        <title>Novel methanotroph of the genus Methylocapsa from a subarctic wetland.</title>
        <authorList>
            <person name="Belova S.E."/>
            <person name="Oshkin I.Y."/>
            <person name="Miroshnikov K."/>
            <person name="Dedysh S.N."/>
        </authorList>
    </citation>
    <scope>NUCLEOTIDE SEQUENCE [LARGE SCALE GENOMIC DNA]</scope>
    <source>
        <strain evidence="3 4">RX1</strain>
    </source>
</reference>
<dbReference type="Proteomes" id="UP001626536">
    <property type="component" value="Chromosome"/>
</dbReference>
<feature type="region of interest" description="Disordered" evidence="1">
    <location>
        <begin position="1"/>
        <end position="34"/>
    </location>
</feature>
<evidence type="ECO:0000313" key="3">
    <source>
        <dbReference type="EMBL" id="WOJ90297.1"/>
    </source>
</evidence>
<feature type="region of interest" description="Disordered" evidence="1">
    <location>
        <begin position="87"/>
        <end position="310"/>
    </location>
</feature>
<accession>A0ABZ0HSJ5</accession>
<feature type="compositionally biased region" description="Basic and acidic residues" evidence="1">
    <location>
        <begin position="198"/>
        <end position="233"/>
    </location>
</feature>
<dbReference type="EMBL" id="CP136862">
    <property type="protein sequence ID" value="WOJ90297.1"/>
    <property type="molecule type" value="Genomic_DNA"/>
</dbReference>
<feature type="compositionally biased region" description="Acidic residues" evidence="1">
    <location>
        <begin position="99"/>
        <end position="108"/>
    </location>
</feature>
<evidence type="ECO:0000313" key="4">
    <source>
        <dbReference type="Proteomes" id="UP001626536"/>
    </source>
</evidence>
<feature type="compositionally biased region" description="Low complexity" evidence="1">
    <location>
        <begin position="87"/>
        <end position="98"/>
    </location>
</feature>
<feature type="compositionally biased region" description="Basic and acidic residues" evidence="1">
    <location>
        <begin position="155"/>
        <end position="189"/>
    </location>
</feature>
<feature type="domain" description="DUF4167" evidence="2">
    <location>
        <begin position="11"/>
        <end position="82"/>
    </location>
</feature>
<protein>
    <submittedName>
        <fullName evidence="3">DUF4167 domain-containing protein</fullName>
    </submittedName>
</protein>
<dbReference type="RefSeq" id="WP_407339744.1">
    <property type="nucleotide sequence ID" value="NZ_CP136862.1"/>
</dbReference>
<organism evidence="3 4">
    <name type="scientific">Methylocapsa polymorpha</name>
    <dbReference type="NCBI Taxonomy" id="3080828"/>
    <lineage>
        <taxon>Bacteria</taxon>
        <taxon>Pseudomonadati</taxon>
        <taxon>Pseudomonadota</taxon>
        <taxon>Alphaproteobacteria</taxon>
        <taxon>Hyphomicrobiales</taxon>
        <taxon>Beijerinckiaceae</taxon>
        <taxon>Methylocapsa</taxon>
    </lineage>
</organism>
<feature type="compositionally biased region" description="Low complexity" evidence="1">
    <location>
        <begin position="123"/>
        <end position="134"/>
    </location>
</feature>
<dbReference type="Pfam" id="PF13763">
    <property type="entry name" value="DUF4167"/>
    <property type="match status" value="1"/>
</dbReference>
<dbReference type="InterPro" id="IPR025430">
    <property type="entry name" value="DUF4167"/>
</dbReference>
<keyword evidence="4" id="KW-1185">Reference proteome</keyword>
<evidence type="ECO:0000256" key="1">
    <source>
        <dbReference type="SAM" id="MobiDB-lite"/>
    </source>
</evidence>
<proteinExistence type="predicted"/>
<sequence>MRPGQTNKRMRGRPNNRKGPNPLTRSYESSGPDVKIRGTAHHIGEKYLQLARDAQSAGDPVTAESYLQHAEHYFRLIAMAQQAQQQSAVGYQRQPGDASADEIDDGDDFVGIPDRFASPVERFAASPQPAFAPQTHPGGQQPNPDRPFYPNPDKQGFERSERSERPPRQDRPYQEKSYQERSYSDRPYAERNGNGSGREQENRGQRGGRGPRDYRGDGAPRGESRAPVEEIERNGLPAFITAPVRPQSDALAVESSVETFPPALVDQPESEREVNGFHLRPRRRRRSKAEMAIDQASSGEESNARDPVGD</sequence>